<protein>
    <submittedName>
        <fullName evidence="8">DMT family transporter</fullName>
    </submittedName>
</protein>
<dbReference type="EMBL" id="JAJVKT010000001">
    <property type="protein sequence ID" value="MCE7507089.1"/>
    <property type="molecule type" value="Genomic_DNA"/>
</dbReference>
<evidence type="ECO:0000256" key="3">
    <source>
        <dbReference type="ARBA" id="ARBA00022692"/>
    </source>
</evidence>
<evidence type="ECO:0000256" key="2">
    <source>
        <dbReference type="ARBA" id="ARBA00022475"/>
    </source>
</evidence>
<dbReference type="SUPFAM" id="SSF103481">
    <property type="entry name" value="Multidrug resistance efflux transporter EmrE"/>
    <property type="match status" value="2"/>
</dbReference>
<dbReference type="KEGG" id="axe:P40_04700"/>
<name>A0A9Q3ZEN3_9GAMM</name>
<evidence type="ECO:0000256" key="5">
    <source>
        <dbReference type="ARBA" id="ARBA00023136"/>
    </source>
</evidence>
<reference evidence="8" key="1">
    <citation type="submission" date="2022-01" db="EMBL/GenBank/DDBJ databases">
        <authorList>
            <person name="Karlyshev A.V."/>
            <person name="Jaspars M."/>
        </authorList>
    </citation>
    <scope>NUCLEOTIDE SEQUENCE</scope>
    <source>
        <strain evidence="8">AGSA3-2</strain>
    </source>
</reference>
<feature type="transmembrane region" description="Helical" evidence="6">
    <location>
        <begin position="96"/>
        <end position="114"/>
    </location>
</feature>
<gene>
    <name evidence="8" type="ORF">LZG35_00460</name>
</gene>
<keyword evidence="3 6" id="KW-0812">Transmembrane</keyword>
<feature type="transmembrane region" description="Helical" evidence="6">
    <location>
        <begin position="66"/>
        <end position="84"/>
    </location>
</feature>
<keyword evidence="9" id="KW-1185">Reference proteome</keyword>
<evidence type="ECO:0000256" key="6">
    <source>
        <dbReference type="SAM" id="Phobius"/>
    </source>
</evidence>
<evidence type="ECO:0000313" key="8">
    <source>
        <dbReference type="EMBL" id="MCE7507089.1"/>
    </source>
</evidence>
<evidence type="ECO:0000256" key="4">
    <source>
        <dbReference type="ARBA" id="ARBA00022989"/>
    </source>
</evidence>
<keyword evidence="2" id="KW-1003">Cell membrane</keyword>
<dbReference type="PANTHER" id="PTHR32322">
    <property type="entry name" value="INNER MEMBRANE TRANSPORTER"/>
    <property type="match status" value="1"/>
</dbReference>
<dbReference type="InterPro" id="IPR000620">
    <property type="entry name" value="EamA_dom"/>
</dbReference>
<evidence type="ECO:0000313" key="9">
    <source>
        <dbReference type="Proteomes" id="UP001107961"/>
    </source>
</evidence>
<feature type="transmembrane region" description="Helical" evidence="6">
    <location>
        <begin position="12"/>
        <end position="32"/>
    </location>
</feature>
<feature type="transmembrane region" description="Helical" evidence="6">
    <location>
        <begin position="182"/>
        <end position="205"/>
    </location>
</feature>
<feature type="transmembrane region" description="Helical" evidence="6">
    <location>
        <begin position="154"/>
        <end position="170"/>
    </location>
</feature>
<keyword evidence="4 6" id="KW-1133">Transmembrane helix</keyword>
<feature type="transmembrane region" description="Helical" evidence="6">
    <location>
        <begin position="121"/>
        <end position="139"/>
    </location>
</feature>
<dbReference type="PANTHER" id="PTHR32322:SF18">
    <property type="entry name" value="S-ADENOSYLMETHIONINE_S-ADENOSYLHOMOCYSTEINE TRANSPORTER"/>
    <property type="match status" value="1"/>
</dbReference>
<comment type="caution">
    <text evidence="8">The sequence shown here is derived from an EMBL/GenBank/DDBJ whole genome shotgun (WGS) entry which is preliminary data.</text>
</comment>
<evidence type="ECO:0000256" key="1">
    <source>
        <dbReference type="ARBA" id="ARBA00004651"/>
    </source>
</evidence>
<feature type="domain" description="EamA" evidence="7">
    <location>
        <begin position="15"/>
        <end position="130"/>
    </location>
</feature>
<sequence length="264" mass="29074">MSGISTRAAGHGEMLVWSLLIGTSFPTAEYLVRDAHPLPLTGVRFLIAALLLVPAAARVALNPRRLIIWAILGALLAVFFWAQFQALRTVGSVELSLLYLLSPPGTAILAWYANREYLHPVPLAGFAVVLYLVIQYLILPVPTDLMALLARPGSQIYLLGCAAVIGYAVLSRGAILRNWLPAAAATTTFWSLLFAGVLLCLVGVTRLPEVAQWHWDHWWRLVYLAVFTSILSYWLMQRALQKLHPAIVVAYGAVVPLWVALLPF</sequence>
<comment type="subcellular location">
    <subcellularLocation>
        <location evidence="1">Cell membrane</location>
        <topology evidence="1">Multi-pass membrane protein</topology>
    </subcellularLocation>
</comment>
<dbReference type="AlphaFoldDB" id="A0A9Q3ZEN3"/>
<dbReference type="GeneID" id="94685725"/>
<dbReference type="InterPro" id="IPR037185">
    <property type="entry name" value="EmrE-like"/>
</dbReference>
<dbReference type="Pfam" id="PF00892">
    <property type="entry name" value="EamA"/>
    <property type="match status" value="2"/>
</dbReference>
<dbReference type="RefSeq" id="WP_022994134.1">
    <property type="nucleotide sequence ID" value="NZ_CBDDTQ010000001.1"/>
</dbReference>
<feature type="transmembrane region" description="Helical" evidence="6">
    <location>
        <begin position="217"/>
        <end position="236"/>
    </location>
</feature>
<keyword evidence="5 6" id="KW-0472">Membrane</keyword>
<dbReference type="Proteomes" id="UP001107961">
    <property type="component" value="Unassembled WGS sequence"/>
</dbReference>
<dbReference type="InterPro" id="IPR050638">
    <property type="entry name" value="AA-Vitamin_Transporters"/>
</dbReference>
<accession>A0A9Q3ZEN3</accession>
<feature type="domain" description="EamA" evidence="7">
    <location>
        <begin position="166"/>
        <end position="262"/>
    </location>
</feature>
<feature type="transmembrane region" description="Helical" evidence="6">
    <location>
        <begin position="243"/>
        <end position="261"/>
    </location>
</feature>
<evidence type="ECO:0000259" key="7">
    <source>
        <dbReference type="Pfam" id="PF00892"/>
    </source>
</evidence>
<dbReference type="GO" id="GO:0005886">
    <property type="term" value="C:plasma membrane"/>
    <property type="evidence" value="ECO:0007669"/>
    <property type="project" value="UniProtKB-SubCell"/>
</dbReference>
<organism evidence="8 9">
    <name type="scientific">Alloalcanivorax xenomutans</name>
    <dbReference type="NCBI Taxonomy" id="1094342"/>
    <lineage>
        <taxon>Bacteria</taxon>
        <taxon>Pseudomonadati</taxon>
        <taxon>Pseudomonadota</taxon>
        <taxon>Gammaproteobacteria</taxon>
        <taxon>Oceanospirillales</taxon>
        <taxon>Alcanivoracaceae</taxon>
        <taxon>Alloalcanivorax</taxon>
    </lineage>
</organism>
<feature type="transmembrane region" description="Helical" evidence="6">
    <location>
        <begin position="38"/>
        <end position="59"/>
    </location>
</feature>
<proteinExistence type="predicted"/>